<dbReference type="InterPro" id="IPR032479">
    <property type="entry name" value="DUF5058"/>
</dbReference>
<dbReference type="Proteomes" id="UP000831880">
    <property type="component" value="Chromosome"/>
</dbReference>
<organism evidence="2 3">
    <name type="scientific">Halobacillus shinanisalinarum</name>
    <dbReference type="NCBI Taxonomy" id="2932258"/>
    <lineage>
        <taxon>Bacteria</taxon>
        <taxon>Bacillati</taxon>
        <taxon>Bacillota</taxon>
        <taxon>Bacilli</taxon>
        <taxon>Bacillales</taxon>
        <taxon>Bacillaceae</taxon>
        <taxon>Halobacillus</taxon>
    </lineage>
</organism>
<sequence>MNEDVAKVASSTPLWIMAFIFVGIVMFQALIFLKVAKKSAPDVGMTSKEVKTAIRTGFISSLGPSFGIAIVLISLIALLGSPLTLMRIGIIGSAATESAAAGIGANAFGMELTSENFSTQAFTTVVWTMCLGGMGWLLFAALFTKSLGNTQKKIEKKNPKAMKIISSAAMLGAFGYLASEQMVTSVTHTIAGIAALFSMVVIMIVAEKGNFSWLKESALGIAMVIGMASAYFTTLF</sequence>
<dbReference type="Pfam" id="PF16481">
    <property type="entry name" value="DUF5058"/>
    <property type="match status" value="1"/>
</dbReference>
<feature type="transmembrane region" description="Helical" evidence="1">
    <location>
        <begin position="14"/>
        <end position="36"/>
    </location>
</feature>
<keyword evidence="1" id="KW-0472">Membrane</keyword>
<feature type="transmembrane region" description="Helical" evidence="1">
    <location>
        <begin position="57"/>
        <end position="79"/>
    </location>
</feature>
<gene>
    <name evidence="2" type="ORF">MUO14_17775</name>
</gene>
<evidence type="ECO:0000313" key="2">
    <source>
        <dbReference type="EMBL" id="UOQ92307.1"/>
    </source>
</evidence>
<feature type="transmembrane region" description="Helical" evidence="1">
    <location>
        <begin position="185"/>
        <end position="206"/>
    </location>
</feature>
<feature type="transmembrane region" description="Helical" evidence="1">
    <location>
        <begin position="218"/>
        <end position="235"/>
    </location>
</feature>
<keyword evidence="3" id="KW-1185">Reference proteome</keyword>
<feature type="transmembrane region" description="Helical" evidence="1">
    <location>
        <begin position="164"/>
        <end position="179"/>
    </location>
</feature>
<accession>A0ABY4GVW7</accession>
<name>A0ABY4GVW7_9BACI</name>
<reference evidence="2 3" key="1">
    <citation type="submission" date="2022-04" db="EMBL/GenBank/DDBJ databases">
        <title>Halobacillus sp. isolated from saltern.</title>
        <authorList>
            <person name="Won M."/>
            <person name="Lee C.-M."/>
            <person name="Woen H.-Y."/>
            <person name="Kwon S.-W."/>
        </authorList>
    </citation>
    <scope>NUCLEOTIDE SEQUENCE [LARGE SCALE GENOMIC DNA]</scope>
    <source>
        <strain evidence="2 3">SSTM10-2</strain>
    </source>
</reference>
<dbReference type="RefSeq" id="WP_244751917.1">
    <property type="nucleotide sequence ID" value="NZ_CP095074.1"/>
</dbReference>
<evidence type="ECO:0000313" key="3">
    <source>
        <dbReference type="Proteomes" id="UP000831880"/>
    </source>
</evidence>
<keyword evidence="1" id="KW-1133">Transmembrane helix</keyword>
<feature type="transmembrane region" description="Helical" evidence="1">
    <location>
        <begin position="121"/>
        <end position="143"/>
    </location>
</feature>
<protein>
    <submittedName>
        <fullName evidence="2">DUF5058 family protein</fullName>
    </submittedName>
</protein>
<dbReference type="EMBL" id="CP095074">
    <property type="protein sequence ID" value="UOQ92307.1"/>
    <property type="molecule type" value="Genomic_DNA"/>
</dbReference>
<evidence type="ECO:0000256" key="1">
    <source>
        <dbReference type="SAM" id="Phobius"/>
    </source>
</evidence>
<keyword evidence="1" id="KW-0812">Transmembrane</keyword>
<proteinExistence type="predicted"/>